<dbReference type="Pfam" id="PF00047">
    <property type="entry name" value="ig"/>
    <property type="match status" value="1"/>
</dbReference>
<feature type="region of interest" description="Disordered" evidence="4">
    <location>
        <begin position="671"/>
        <end position="729"/>
    </location>
</feature>
<evidence type="ECO:0000256" key="2">
    <source>
        <dbReference type="ARBA" id="ARBA00023136"/>
    </source>
</evidence>
<dbReference type="SUPFAM" id="SSF48726">
    <property type="entry name" value="Immunoglobulin"/>
    <property type="match status" value="3"/>
</dbReference>
<evidence type="ECO:0000256" key="5">
    <source>
        <dbReference type="SAM" id="Phobius"/>
    </source>
</evidence>
<dbReference type="InterPro" id="IPR003961">
    <property type="entry name" value="FN3_dom"/>
</dbReference>
<dbReference type="InterPro" id="IPR013162">
    <property type="entry name" value="CD80_C2-set"/>
</dbReference>
<protein>
    <recommendedName>
        <fullName evidence="10">Nephrin</fullName>
    </recommendedName>
</protein>
<dbReference type="PANTHER" id="PTHR23278:SF25">
    <property type="entry name" value="GH14967P"/>
    <property type="match status" value="1"/>
</dbReference>
<dbReference type="InterPro" id="IPR003598">
    <property type="entry name" value="Ig_sub2"/>
</dbReference>
<organism evidence="8 9">
    <name type="scientific">Acanthoscelides obtectus</name>
    <name type="common">Bean weevil</name>
    <name type="synonym">Bruchus obtectus</name>
    <dbReference type="NCBI Taxonomy" id="200917"/>
    <lineage>
        <taxon>Eukaryota</taxon>
        <taxon>Metazoa</taxon>
        <taxon>Ecdysozoa</taxon>
        <taxon>Arthropoda</taxon>
        <taxon>Hexapoda</taxon>
        <taxon>Insecta</taxon>
        <taxon>Pterygota</taxon>
        <taxon>Neoptera</taxon>
        <taxon>Endopterygota</taxon>
        <taxon>Coleoptera</taxon>
        <taxon>Polyphaga</taxon>
        <taxon>Cucujiformia</taxon>
        <taxon>Chrysomeloidea</taxon>
        <taxon>Chrysomelidae</taxon>
        <taxon>Bruchinae</taxon>
        <taxon>Bruchini</taxon>
        <taxon>Acanthoscelides</taxon>
    </lineage>
</organism>
<keyword evidence="3" id="KW-1015">Disulfide bond</keyword>
<evidence type="ECO:0000259" key="6">
    <source>
        <dbReference type="PROSITE" id="PS50835"/>
    </source>
</evidence>
<dbReference type="SMART" id="SM00409">
    <property type="entry name" value="IG"/>
    <property type="match status" value="3"/>
</dbReference>
<dbReference type="OrthoDB" id="6431884at2759"/>
<evidence type="ECO:0000259" key="7">
    <source>
        <dbReference type="PROSITE" id="PS50853"/>
    </source>
</evidence>
<comment type="caution">
    <text evidence="8">The sequence shown here is derived from an EMBL/GenBank/DDBJ whole genome shotgun (WGS) entry which is preliminary data.</text>
</comment>
<evidence type="ECO:0000256" key="1">
    <source>
        <dbReference type="ARBA" id="ARBA00004167"/>
    </source>
</evidence>
<feature type="domain" description="Fibronectin type-III" evidence="7">
    <location>
        <begin position="351"/>
        <end position="446"/>
    </location>
</feature>
<keyword evidence="2 5" id="KW-0472">Membrane</keyword>
<keyword evidence="5" id="KW-1133">Transmembrane helix</keyword>
<feature type="domain" description="Ig-like" evidence="6">
    <location>
        <begin position="58"/>
        <end position="152"/>
    </location>
</feature>
<dbReference type="InterPro" id="IPR013783">
    <property type="entry name" value="Ig-like_fold"/>
</dbReference>
<accession>A0A9P0PBJ4</accession>
<dbReference type="Pfam" id="PF13895">
    <property type="entry name" value="Ig_2"/>
    <property type="match status" value="1"/>
</dbReference>
<dbReference type="PROSITE" id="PS50853">
    <property type="entry name" value="FN3"/>
    <property type="match status" value="1"/>
</dbReference>
<dbReference type="CDD" id="cd00096">
    <property type="entry name" value="Ig"/>
    <property type="match status" value="1"/>
</dbReference>
<dbReference type="InterPro" id="IPR036116">
    <property type="entry name" value="FN3_sf"/>
</dbReference>
<dbReference type="GO" id="GO:0016020">
    <property type="term" value="C:membrane"/>
    <property type="evidence" value="ECO:0007669"/>
    <property type="project" value="UniProtKB-SubCell"/>
</dbReference>
<comment type="subcellular location">
    <subcellularLocation>
        <location evidence="1">Membrane</location>
        <topology evidence="1">Single-pass membrane protein</topology>
    </subcellularLocation>
</comment>
<reference evidence="8" key="1">
    <citation type="submission" date="2022-03" db="EMBL/GenBank/DDBJ databases">
        <authorList>
            <person name="Sayadi A."/>
        </authorList>
    </citation>
    <scope>NUCLEOTIDE SEQUENCE</scope>
</reference>
<evidence type="ECO:0008006" key="10">
    <source>
        <dbReference type="Google" id="ProtNLM"/>
    </source>
</evidence>
<evidence type="ECO:0000256" key="4">
    <source>
        <dbReference type="SAM" id="MobiDB-lite"/>
    </source>
</evidence>
<dbReference type="CDD" id="cd00063">
    <property type="entry name" value="FN3"/>
    <property type="match status" value="1"/>
</dbReference>
<dbReference type="Gene3D" id="2.60.40.10">
    <property type="entry name" value="Immunoglobulins"/>
    <property type="match status" value="4"/>
</dbReference>
<dbReference type="Proteomes" id="UP001152888">
    <property type="component" value="Unassembled WGS sequence"/>
</dbReference>
<dbReference type="SMART" id="SM00408">
    <property type="entry name" value="IGc2"/>
    <property type="match status" value="3"/>
</dbReference>
<feature type="domain" description="Ig-like" evidence="6">
    <location>
        <begin position="157"/>
        <end position="249"/>
    </location>
</feature>
<dbReference type="InterPro" id="IPR013151">
    <property type="entry name" value="Immunoglobulin_dom"/>
</dbReference>
<keyword evidence="9" id="KW-1185">Reference proteome</keyword>
<feature type="domain" description="Ig-like" evidence="6">
    <location>
        <begin position="254"/>
        <end position="341"/>
    </location>
</feature>
<dbReference type="EMBL" id="CAKOFQ010006882">
    <property type="protein sequence ID" value="CAH1979573.1"/>
    <property type="molecule type" value="Genomic_DNA"/>
</dbReference>
<proteinExistence type="predicted"/>
<gene>
    <name evidence="8" type="ORF">ACAOBT_LOCUS13513</name>
</gene>
<dbReference type="InterPro" id="IPR007110">
    <property type="entry name" value="Ig-like_dom"/>
</dbReference>
<dbReference type="InterPro" id="IPR003599">
    <property type="entry name" value="Ig_sub"/>
</dbReference>
<dbReference type="Pfam" id="PF08205">
    <property type="entry name" value="C2-set_2"/>
    <property type="match status" value="1"/>
</dbReference>
<dbReference type="SUPFAM" id="SSF49265">
    <property type="entry name" value="Fibronectin type III"/>
    <property type="match status" value="1"/>
</dbReference>
<keyword evidence="5" id="KW-0812">Transmembrane</keyword>
<feature type="region of interest" description="Disordered" evidence="4">
    <location>
        <begin position="505"/>
        <end position="584"/>
    </location>
</feature>
<evidence type="ECO:0000256" key="3">
    <source>
        <dbReference type="ARBA" id="ARBA00023157"/>
    </source>
</evidence>
<dbReference type="AlphaFoldDB" id="A0A9P0PBJ4"/>
<feature type="transmembrane region" description="Helical" evidence="5">
    <location>
        <begin position="474"/>
        <end position="495"/>
    </location>
</feature>
<dbReference type="InterPro" id="IPR036179">
    <property type="entry name" value="Ig-like_dom_sf"/>
</dbReference>
<evidence type="ECO:0000313" key="8">
    <source>
        <dbReference type="EMBL" id="CAH1979573.1"/>
    </source>
</evidence>
<name>A0A9P0PBJ4_ACAOB</name>
<evidence type="ECO:0000313" key="9">
    <source>
        <dbReference type="Proteomes" id="UP001152888"/>
    </source>
</evidence>
<dbReference type="PROSITE" id="PS50835">
    <property type="entry name" value="IG_LIKE"/>
    <property type="match status" value="3"/>
</dbReference>
<dbReference type="PANTHER" id="PTHR23278">
    <property type="entry name" value="SIDESTEP PROTEIN"/>
    <property type="match status" value="1"/>
</dbReference>
<sequence length="729" mass="79119">MSVLLPPNGGTSTHIRSELRITNLGRRDVHSELSCQAANNKRTTPLTATVHVDMNFGPLDVKILSSNQPLSAGRRYDLLCQSSGSRPPASITWWKNGQRLERTKETTSSDGNTTTSTLSFVPKKDDDGKYLSCKAENKIMNTEALEDRWKLEIHYNPEARIVLGTSLNPENIREGTDVYFDCIVSAHPPVYKVEWRHNGNILSINIAAGIIITNQSLVLQSVSRKTAGNYTCVGYNTEGDGESMPFFLNVLYAPTCKPNQPRIYGVAKQERAQIVCHVDANPSDVQFRWTFNNSADSVDVAQAHVHRTGTASVVSYTPVTELDYGTLLCYASNKIGSQRVPCVFHIIAAGRPDQVHNCTVLNISMTSFSIRCAEGFNGGLPQSFLLEVRESQTQELKSNLTSPVARFTVKNVEAGAQYQAAVFSYNSKGRGEPVILQAATLRLPEKQLTAEKDTHRSGGPGGNSIGGLRFTPTLSVLIGIVSALTIVAAVVALVLRMQCIGRRDDCRKRRKAQERGGSTQGVGEDGRRGSGQFSDKGGGSPISKHESSAGDGDSDEKNPDIIPQPLGEGEEIIGGPEFRKRQQHISTIETCSPSRSSLMHQSAPGNHVAAPPGTGYMGYCTLRNGVPLHELAAQSKMLSGGGPQLMPSPYTSCTLPRPQPPPGQWQYGPMSHLPPALYPAQYRHAPPRRQQPREPPIALQPIATAPAAGQEEEPSADTPLMANKRESTV</sequence>